<gene>
    <name evidence="2" type="ORF">DC366_18280</name>
</gene>
<feature type="domain" description="Plasmid pRiA4b Orf3-like" evidence="1">
    <location>
        <begin position="8"/>
        <end position="137"/>
    </location>
</feature>
<dbReference type="PANTHER" id="PTHR41878:SF1">
    <property type="entry name" value="TNPR PROTEIN"/>
    <property type="match status" value="1"/>
</dbReference>
<dbReference type="InterPro" id="IPR012912">
    <property type="entry name" value="Plasmid_pRiA4b_Orf3-like"/>
</dbReference>
<comment type="caution">
    <text evidence="2">The sequence shown here is derived from an EMBL/GenBank/DDBJ whole genome shotgun (WGS) entry which is preliminary data.</text>
</comment>
<evidence type="ECO:0000313" key="3">
    <source>
        <dbReference type="Proteomes" id="UP000244446"/>
    </source>
</evidence>
<evidence type="ECO:0000259" key="1">
    <source>
        <dbReference type="Pfam" id="PF07929"/>
    </source>
</evidence>
<proteinExistence type="predicted"/>
<dbReference type="Gene3D" id="3.10.290.30">
    <property type="entry name" value="MM3350-like"/>
    <property type="match status" value="1"/>
</dbReference>
<reference evidence="2 3" key="1">
    <citation type="submission" date="2018-04" db="EMBL/GenBank/DDBJ databases">
        <title>Pelagivirga bohaiensis gen. nov., sp. nov., a bacterium isolated from the Bohai Sea.</title>
        <authorList>
            <person name="Ji X."/>
        </authorList>
    </citation>
    <scope>NUCLEOTIDE SEQUENCE [LARGE SCALE GENOMIC DNA]</scope>
    <source>
        <strain evidence="2 3">BH-SD19</strain>
    </source>
</reference>
<dbReference type="AlphaFoldDB" id="A0A2T7G2L2"/>
<dbReference type="Proteomes" id="UP000244446">
    <property type="component" value="Unassembled WGS sequence"/>
</dbReference>
<dbReference type="PANTHER" id="PTHR41878">
    <property type="entry name" value="LEXA REPRESSOR-RELATED"/>
    <property type="match status" value="1"/>
</dbReference>
<sequence length="221" mass="25220">MKADTASVLQLKIRLLGISPMVWRRVVVAEEMSLRDLHGVVQAVMGWDGIHLFEFNIQGARYTSPNLCGEPTSKMLSAFRFRKNAKFRYIYDMGAWWEHEVRVEDRFTAVVGKRYPMCIGGAGACPPEDCGGVHGYLARREEATGLDAYNDLDTLIDFIDRAVLKGDPSVLDDEDQRWRIEMAVERSGSRIPFLEAKFSRQAVNKGLRADEHRRLMHQQVM</sequence>
<keyword evidence="3" id="KW-1185">Reference proteome</keyword>
<dbReference type="InterPro" id="IPR024047">
    <property type="entry name" value="MM3350-like_sf"/>
</dbReference>
<name>A0A2T7G2L2_9RHOB</name>
<organism evidence="2 3">
    <name type="scientific">Pelagivirga sediminicola</name>
    <dbReference type="NCBI Taxonomy" id="2170575"/>
    <lineage>
        <taxon>Bacteria</taxon>
        <taxon>Pseudomonadati</taxon>
        <taxon>Pseudomonadota</taxon>
        <taxon>Alphaproteobacteria</taxon>
        <taxon>Rhodobacterales</taxon>
        <taxon>Paracoccaceae</taxon>
        <taxon>Pelagivirga</taxon>
    </lineage>
</organism>
<dbReference type="Pfam" id="PF07929">
    <property type="entry name" value="PRiA4_ORF3"/>
    <property type="match status" value="1"/>
</dbReference>
<dbReference type="SUPFAM" id="SSF159941">
    <property type="entry name" value="MM3350-like"/>
    <property type="match status" value="1"/>
</dbReference>
<accession>A0A2T7G2L2</accession>
<dbReference type="EMBL" id="QCYH01000023">
    <property type="protein sequence ID" value="PVA08624.1"/>
    <property type="molecule type" value="Genomic_DNA"/>
</dbReference>
<protein>
    <submittedName>
        <fullName evidence="2">Plasmid pRiA4b ORF-3 family protein</fullName>
    </submittedName>
</protein>
<evidence type="ECO:0000313" key="2">
    <source>
        <dbReference type="EMBL" id="PVA08624.1"/>
    </source>
</evidence>
<dbReference type="OrthoDB" id="9816539at2"/>